<dbReference type="Proteomes" id="UP000078397">
    <property type="component" value="Unassembled WGS sequence"/>
</dbReference>
<comment type="caution">
    <text evidence="2">The sequence shown here is derived from an EMBL/GenBank/DDBJ whole genome shotgun (WGS) entry which is preliminary data.</text>
</comment>
<keyword evidence="3" id="KW-1185">Reference proteome</keyword>
<gene>
    <name evidence="2" type="ORF">VFPPC_05555</name>
</gene>
<dbReference type="EMBL" id="LSBJ02000005">
    <property type="protein sequence ID" value="OAQ64248.2"/>
    <property type="molecule type" value="Genomic_DNA"/>
</dbReference>
<sequence>MLMPQNVCSHWKVPDDVSRHVNEGGTLYITRALLASMRFSGRCMDRLAAANEVEVIGSVDHCDTSNEMPLVSEHEMRRHTRREGERYSHTAKLFVWDVGSRQAHLPSSFCQHLHDITELNELFLLLLFPSRTLQLQLPKTNPSLPFTKYYLRRCYTTREKPGRAPAVHRRFDNRGCSPPSLPFASHNHVGIPQAGSKPCAAVGSAGGCAAAYFTQPYRLLRHILPTRQMLSGDSGPSKPVQWAKLRVREGEPGTTHASATLHGAGSHLSRWTDSQ</sequence>
<evidence type="ECO:0000313" key="3">
    <source>
        <dbReference type="Proteomes" id="UP000078397"/>
    </source>
</evidence>
<proteinExistence type="predicted"/>
<accession>A0A179FFX5</accession>
<organism evidence="2 3">
    <name type="scientific">Pochonia chlamydosporia 170</name>
    <dbReference type="NCBI Taxonomy" id="1380566"/>
    <lineage>
        <taxon>Eukaryota</taxon>
        <taxon>Fungi</taxon>
        <taxon>Dikarya</taxon>
        <taxon>Ascomycota</taxon>
        <taxon>Pezizomycotina</taxon>
        <taxon>Sordariomycetes</taxon>
        <taxon>Hypocreomycetidae</taxon>
        <taxon>Hypocreales</taxon>
        <taxon>Clavicipitaceae</taxon>
        <taxon>Pochonia</taxon>
    </lineage>
</organism>
<name>A0A179FFX5_METCM</name>
<feature type="region of interest" description="Disordered" evidence="1">
    <location>
        <begin position="251"/>
        <end position="275"/>
    </location>
</feature>
<dbReference type="GeneID" id="28848724"/>
<protein>
    <submittedName>
        <fullName evidence="2">Uncharacterized protein</fullName>
    </submittedName>
</protein>
<dbReference type="KEGG" id="pchm:VFPPC_05555"/>
<reference evidence="2 3" key="1">
    <citation type="journal article" date="2016" name="PLoS Pathog.">
        <title>Biosynthesis of antibiotic leucinostatins in bio-control fungus Purpureocillium lilacinum and their inhibition on phytophthora revealed by genome mining.</title>
        <authorList>
            <person name="Wang G."/>
            <person name="Liu Z."/>
            <person name="Lin R."/>
            <person name="Li E."/>
            <person name="Mao Z."/>
            <person name="Ling J."/>
            <person name="Yang Y."/>
            <person name="Yin W.B."/>
            <person name="Xie B."/>
        </authorList>
    </citation>
    <scope>NUCLEOTIDE SEQUENCE [LARGE SCALE GENOMIC DNA]</scope>
    <source>
        <strain evidence="2">170</strain>
    </source>
</reference>
<dbReference type="RefSeq" id="XP_022284262.1">
    <property type="nucleotide sequence ID" value="XM_022428463.1"/>
</dbReference>
<dbReference type="AlphaFoldDB" id="A0A179FFX5"/>
<evidence type="ECO:0000256" key="1">
    <source>
        <dbReference type="SAM" id="MobiDB-lite"/>
    </source>
</evidence>
<evidence type="ECO:0000313" key="2">
    <source>
        <dbReference type="EMBL" id="OAQ64248.2"/>
    </source>
</evidence>